<proteinExistence type="predicted"/>
<organism evidence="1 2">
    <name type="scientific">Cricetulus griseus</name>
    <name type="common">Chinese hamster</name>
    <name type="synonym">Cricetulus barabensis griseus</name>
    <dbReference type="NCBI Taxonomy" id="10029"/>
    <lineage>
        <taxon>Eukaryota</taxon>
        <taxon>Metazoa</taxon>
        <taxon>Chordata</taxon>
        <taxon>Craniata</taxon>
        <taxon>Vertebrata</taxon>
        <taxon>Euteleostomi</taxon>
        <taxon>Mammalia</taxon>
        <taxon>Eutheria</taxon>
        <taxon>Euarchontoglires</taxon>
        <taxon>Glires</taxon>
        <taxon>Rodentia</taxon>
        <taxon>Myomorpha</taxon>
        <taxon>Muroidea</taxon>
        <taxon>Cricetidae</taxon>
        <taxon>Cricetinae</taxon>
        <taxon>Cricetulus</taxon>
    </lineage>
</organism>
<sequence length="87" mass="9677">MTFSTKKVRLCRFRRTCSLASGQQKEKGTSVRKLGEEKATIVCSCWRQQHGGCRDGMFADTWPIGLINTTSKTRKPVSPSSLAQAQL</sequence>
<protein>
    <submittedName>
        <fullName evidence="1">Uncharacterized protein</fullName>
    </submittedName>
</protein>
<dbReference type="InParanoid" id="G3IKG4"/>
<name>G3IKG4_CRIGR</name>
<reference evidence="2" key="1">
    <citation type="journal article" date="2011" name="Nat. Biotechnol.">
        <title>The genomic sequence of the Chinese hamster ovary (CHO)-K1 cell line.</title>
        <authorList>
            <person name="Xu X."/>
            <person name="Nagarajan H."/>
            <person name="Lewis N.E."/>
            <person name="Pan S."/>
            <person name="Cai Z."/>
            <person name="Liu X."/>
            <person name="Chen W."/>
            <person name="Xie M."/>
            <person name="Wang W."/>
            <person name="Hammond S."/>
            <person name="Andersen M.R."/>
            <person name="Neff N."/>
            <person name="Passarelli B."/>
            <person name="Koh W."/>
            <person name="Fan H.C."/>
            <person name="Wang J."/>
            <person name="Gui Y."/>
            <person name="Lee K.H."/>
            <person name="Betenbaugh M.J."/>
            <person name="Quake S.R."/>
            <person name="Famili I."/>
            <person name="Palsson B.O."/>
            <person name="Wang J."/>
        </authorList>
    </citation>
    <scope>NUCLEOTIDE SEQUENCE [LARGE SCALE GENOMIC DNA]</scope>
    <source>
        <strain evidence="2">CHO K1 cell line</strain>
    </source>
</reference>
<gene>
    <name evidence="1" type="ORF">I79_024367</name>
</gene>
<dbReference type="Proteomes" id="UP000001075">
    <property type="component" value="Unassembled WGS sequence"/>
</dbReference>
<evidence type="ECO:0000313" key="1">
    <source>
        <dbReference type="EMBL" id="EGW09116.1"/>
    </source>
</evidence>
<accession>G3IKG4</accession>
<dbReference type="AlphaFoldDB" id="G3IKG4"/>
<dbReference type="EMBL" id="JH003609">
    <property type="protein sequence ID" value="EGW09116.1"/>
    <property type="molecule type" value="Genomic_DNA"/>
</dbReference>
<evidence type="ECO:0000313" key="2">
    <source>
        <dbReference type="Proteomes" id="UP000001075"/>
    </source>
</evidence>